<proteinExistence type="predicted"/>
<evidence type="ECO:0000313" key="1">
    <source>
        <dbReference type="EMBL" id="KAG4413579.1"/>
    </source>
</evidence>
<comment type="caution">
    <text evidence="1">The sequence shown here is derived from an EMBL/GenBank/DDBJ whole genome shotgun (WGS) entry which is preliminary data.</text>
</comment>
<sequence length="67" mass="7320">MAIVDDTGEKETELATMFVVTSEAQIDEEGSKPEIMVVVKPEMELPGLDVLRSTPPFPSSSLRILSK</sequence>
<evidence type="ECO:0000313" key="2">
    <source>
        <dbReference type="Proteomes" id="UP000664132"/>
    </source>
</evidence>
<dbReference type="EMBL" id="JAFJYH010000306">
    <property type="protein sequence ID" value="KAG4413579.1"/>
    <property type="molecule type" value="Genomic_DNA"/>
</dbReference>
<keyword evidence="2" id="KW-1185">Reference proteome</keyword>
<dbReference type="AlphaFoldDB" id="A0A8H7W7D1"/>
<dbReference type="Proteomes" id="UP000664132">
    <property type="component" value="Unassembled WGS sequence"/>
</dbReference>
<accession>A0A8H7W7D1</accession>
<reference evidence="1" key="1">
    <citation type="submission" date="2021-02" db="EMBL/GenBank/DDBJ databases">
        <title>Genome sequence Cadophora malorum strain M34.</title>
        <authorList>
            <person name="Stefanovic E."/>
            <person name="Vu D."/>
            <person name="Scully C."/>
            <person name="Dijksterhuis J."/>
            <person name="Roader J."/>
            <person name="Houbraken J."/>
        </authorList>
    </citation>
    <scope>NUCLEOTIDE SEQUENCE</scope>
    <source>
        <strain evidence="1">M34</strain>
    </source>
</reference>
<organism evidence="1 2">
    <name type="scientific">Cadophora malorum</name>
    <dbReference type="NCBI Taxonomy" id="108018"/>
    <lineage>
        <taxon>Eukaryota</taxon>
        <taxon>Fungi</taxon>
        <taxon>Dikarya</taxon>
        <taxon>Ascomycota</taxon>
        <taxon>Pezizomycotina</taxon>
        <taxon>Leotiomycetes</taxon>
        <taxon>Helotiales</taxon>
        <taxon>Ploettnerulaceae</taxon>
        <taxon>Cadophora</taxon>
    </lineage>
</organism>
<protein>
    <submittedName>
        <fullName evidence="1">Uncharacterized protein</fullName>
    </submittedName>
</protein>
<name>A0A8H7W7D1_9HELO</name>
<gene>
    <name evidence="1" type="ORF">IFR04_013281</name>
</gene>